<gene>
    <name evidence="2" type="ORF">RND15_14750</name>
</gene>
<keyword evidence="3" id="KW-1185">Reference proteome</keyword>
<evidence type="ECO:0000313" key="3">
    <source>
        <dbReference type="Proteomes" id="UP001180754"/>
    </source>
</evidence>
<dbReference type="EMBL" id="JAVRFD010000006">
    <property type="protein sequence ID" value="MDT0543951.1"/>
    <property type="molecule type" value="Genomic_DNA"/>
</dbReference>
<comment type="caution">
    <text evidence="2">The sequence shown here is derived from an EMBL/GenBank/DDBJ whole genome shotgun (WGS) entry which is preliminary data.</text>
</comment>
<protein>
    <submittedName>
        <fullName evidence="2">Phosphopantetheine-binding protein</fullName>
    </submittedName>
</protein>
<proteinExistence type="predicted"/>
<dbReference type="InterPro" id="IPR036736">
    <property type="entry name" value="ACP-like_sf"/>
</dbReference>
<evidence type="ECO:0000259" key="1">
    <source>
        <dbReference type="PROSITE" id="PS50075"/>
    </source>
</evidence>
<dbReference type="InterPro" id="IPR009081">
    <property type="entry name" value="PP-bd_ACP"/>
</dbReference>
<accession>A0ABU2XDG8</accession>
<reference evidence="2" key="1">
    <citation type="submission" date="2024-05" db="EMBL/GenBank/DDBJ databases">
        <title>30 novel species of actinomycetes from the DSMZ collection.</title>
        <authorList>
            <person name="Nouioui I."/>
        </authorList>
    </citation>
    <scope>NUCLEOTIDE SEQUENCE</scope>
    <source>
        <strain evidence="2">DSM 41529</strain>
    </source>
</reference>
<dbReference type="RefSeq" id="WP_311724364.1">
    <property type="nucleotide sequence ID" value="NZ_JAVRFD010000006.1"/>
</dbReference>
<sequence>MSQAEAKSSALERLLEVISDTLEMDVQDGAVSFLGLGGDSLAAIIVAETLREEGLIVEIGDLFSDVPLERVAAALQAS</sequence>
<organism evidence="2 3">
    <name type="scientific">Streptomyces lonegramiae</name>
    <dbReference type="NCBI Taxonomy" id="3075524"/>
    <lineage>
        <taxon>Bacteria</taxon>
        <taxon>Bacillati</taxon>
        <taxon>Actinomycetota</taxon>
        <taxon>Actinomycetes</taxon>
        <taxon>Kitasatosporales</taxon>
        <taxon>Streptomycetaceae</taxon>
        <taxon>Streptomyces</taxon>
    </lineage>
</organism>
<evidence type="ECO:0000313" key="2">
    <source>
        <dbReference type="EMBL" id="MDT0543951.1"/>
    </source>
</evidence>
<dbReference type="Proteomes" id="UP001180754">
    <property type="component" value="Unassembled WGS sequence"/>
</dbReference>
<dbReference type="Gene3D" id="1.10.1200.10">
    <property type="entry name" value="ACP-like"/>
    <property type="match status" value="1"/>
</dbReference>
<feature type="domain" description="Carrier" evidence="1">
    <location>
        <begin position="5"/>
        <end position="78"/>
    </location>
</feature>
<name>A0ABU2XDG8_9ACTN</name>
<dbReference type="SUPFAM" id="SSF47336">
    <property type="entry name" value="ACP-like"/>
    <property type="match status" value="1"/>
</dbReference>
<dbReference type="Pfam" id="PF00550">
    <property type="entry name" value="PP-binding"/>
    <property type="match status" value="1"/>
</dbReference>
<dbReference type="PROSITE" id="PS50075">
    <property type="entry name" value="CARRIER"/>
    <property type="match status" value="1"/>
</dbReference>